<feature type="repeat" description="WD" evidence="1">
    <location>
        <begin position="336"/>
        <end position="377"/>
    </location>
</feature>
<dbReference type="InterPro" id="IPR015943">
    <property type="entry name" value="WD40/YVTN_repeat-like_dom_sf"/>
</dbReference>
<dbReference type="PROSITE" id="PS50294">
    <property type="entry name" value="WD_REPEATS_REGION"/>
    <property type="match status" value="1"/>
</dbReference>
<keyword evidence="3" id="KW-0966">Cell projection</keyword>
<keyword evidence="4" id="KW-1185">Reference proteome</keyword>
<accession>A0AAD5U0G9</accession>
<organism evidence="3 4">
    <name type="scientific">Clydaea vesicula</name>
    <dbReference type="NCBI Taxonomy" id="447962"/>
    <lineage>
        <taxon>Eukaryota</taxon>
        <taxon>Fungi</taxon>
        <taxon>Fungi incertae sedis</taxon>
        <taxon>Chytridiomycota</taxon>
        <taxon>Chytridiomycota incertae sedis</taxon>
        <taxon>Chytridiomycetes</taxon>
        <taxon>Lobulomycetales</taxon>
        <taxon>Lobulomycetaceae</taxon>
        <taxon>Clydaea</taxon>
    </lineage>
</organism>
<dbReference type="PANTHER" id="PTHR32215:SF0">
    <property type="entry name" value="CILIA- AND FLAGELLA-ASSOCIATED PROTEIN 57"/>
    <property type="match status" value="1"/>
</dbReference>
<dbReference type="SUPFAM" id="SSF50978">
    <property type="entry name" value="WD40 repeat-like"/>
    <property type="match status" value="2"/>
</dbReference>
<feature type="coiled-coil region" evidence="2">
    <location>
        <begin position="776"/>
        <end position="824"/>
    </location>
</feature>
<name>A0AAD5U0G9_9FUNG</name>
<dbReference type="EMBL" id="JADGJW010000863">
    <property type="protein sequence ID" value="KAJ3210969.1"/>
    <property type="molecule type" value="Genomic_DNA"/>
</dbReference>
<dbReference type="Proteomes" id="UP001211065">
    <property type="component" value="Unassembled WGS sequence"/>
</dbReference>
<evidence type="ECO:0000256" key="2">
    <source>
        <dbReference type="SAM" id="Coils"/>
    </source>
</evidence>
<evidence type="ECO:0000256" key="1">
    <source>
        <dbReference type="PROSITE-ProRule" id="PRU00221"/>
    </source>
</evidence>
<dbReference type="InterPro" id="IPR001680">
    <property type="entry name" value="WD40_rpt"/>
</dbReference>
<dbReference type="PANTHER" id="PTHR32215">
    <property type="entry name" value="CILIA- AND FLAGELLA-ASSOCIATED PROTEIN 57"/>
    <property type="match status" value="1"/>
</dbReference>
<keyword evidence="3" id="KW-0282">Flagellum</keyword>
<reference evidence="3" key="1">
    <citation type="submission" date="2020-05" db="EMBL/GenBank/DDBJ databases">
        <title>Phylogenomic resolution of chytrid fungi.</title>
        <authorList>
            <person name="Stajich J.E."/>
            <person name="Amses K."/>
            <person name="Simmons R."/>
            <person name="Seto K."/>
            <person name="Myers J."/>
            <person name="Bonds A."/>
            <person name="Quandt C.A."/>
            <person name="Barry K."/>
            <person name="Liu P."/>
            <person name="Grigoriev I."/>
            <person name="Longcore J.E."/>
            <person name="James T.Y."/>
        </authorList>
    </citation>
    <scope>NUCLEOTIDE SEQUENCE</scope>
    <source>
        <strain evidence="3">JEL0476</strain>
    </source>
</reference>
<evidence type="ECO:0000313" key="3">
    <source>
        <dbReference type="EMBL" id="KAJ3210969.1"/>
    </source>
</evidence>
<dbReference type="AlphaFoldDB" id="A0AAD5U0G9"/>
<keyword evidence="2" id="KW-0175">Coiled coil</keyword>
<keyword evidence="3" id="KW-0969">Cilium</keyword>
<dbReference type="Gene3D" id="2.130.10.10">
    <property type="entry name" value="YVTN repeat-like/Quinoprotein amine dehydrogenase"/>
    <property type="match status" value="2"/>
</dbReference>
<protein>
    <submittedName>
        <fullName evidence="3">Cilia- and flagella-associated protein 57</fullName>
    </submittedName>
</protein>
<comment type="caution">
    <text evidence="3">The sequence shown here is derived from an EMBL/GenBank/DDBJ whole genome shotgun (WGS) entry which is preliminary data.</text>
</comment>
<dbReference type="InterPro" id="IPR052993">
    <property type="entry name" value="CFA-57"/>
</dbReference>
<gene>
    <name evidence="3" type="primary">WDR65_3</name>
    <name evidence="3" type="ORF">HK099_008137</name>
</gene>
<evidence type="ECO:0000313" key="4">
    <source>
        <dbReference type="Proteomes" id="UP001211065"/>
    </source>
</evidence>
<keyword evidence="1" id="KW-0853">WD repeat</keyword>
<feature type="coiled-coil region" evidence="2">
    <location>
        <begin position="664"/>
        <end position="726"/>
    </location>
</feature>
<dbReference type="SMART" id="SM00320">
    <property type="entry name" value="WD40"/>
    <property type="match status" value="6"/>
</dbReference>
<dbReference type="InterPro" id="IPR036322">
    <property type="entry name" value="WD40_repeat_dom_sf"/>
</dbReference>
<dbReference type="PROSITE" id="PS50082">
    <property type="entry name" value="WD_REPEATS_2"/>
    <property type="match status" value="1"/>
</dbReference>
<proteinExistence type="predicted"/>
<sequence length="1080" mass="125166">MLTKRRYLYMWNHEKGKLIASSKASNNNNSEVRQISCNPFDQNVVQTCVIGTALFRLFKFLDGQFRIVTQQKPDHDLLCHSWITESRIAVGTNTGKILIYEHGEMLIEILYVPSEIEPVFPSFNSLVHLSGGFLVGTSNGSIVLYEKTDDEQMYKKSRDFELENGSVATISINPNQDSAVCTLKNCQIYHISLDYDPNKVEDLKVGRDQSLFQEFHWDQIVGLDTCARKPILATCGTDKSVRIWNYAENVVEVSKFFKDDPCSVAIHPSGLYLLVGFNDSLNLLNILIDDIRPYWTTNVRGCRECRFSNGGQYFAAVFGSTIVVHSTWTFQQVFNLKGHTGKVKSIYWSSDDRRLLSCGLDGKICNWNMRTGKKEWEHEDSKFLYSSISCTPDSKLIYVVGSDGVIRELNNDGALLRDLPIKTCINNVLIARSGRYFFASGNQGVIRALKYPFVPESTASNAVVPTGAVINALEQSLEIQCHSSNITRLRLSYDESHMFSVSEDGCLWIYKVLEKQAEKKAEKDLKFSDEILVTRSDLKQTFKVMSELKKTVEKIVATFDRKMEAESVKYTELDEKNQTLQKQWESQMGDMEIFHKKRIQEINAFYDKKILEKGNEINKIKMQLAKQGEEYRINLLDIDEDVNQEIISLQYSYEQKMREERESLSAIREENLAMKARFESLNKQIEDRKQEIVKMIQEEKRLHGIIKSLNKDIQVVKREMQERDDTIMDKEKRIYDLKKKNQELEKFKFVLDYKIVELKKQVEPRELDIIKLSELIKAMDEELNGYHHKYDEKESEIHTLSLKLKAAKLEVESEKLNKAQMKQICNKIESDVEQVYKLIETPNEMKKQLIAVYIKYENLSEQPSTLKSKPKLRINGNFNKSDNTVCKVTMSKKNPVLDESNYDTSREREHKERTIETLLHSLEGIKESRYNDNLRTMQENVLLLSEVNILKKALKSSEIRTSRLEKGIKKIEQGKFNFNLLLTESNNAVEFDKNDAFNKNFYQKKKTSNDFNFDLPNFFNILEIQEDIQKQHNGEFVDEYSKNDYIFESSESQLNSNCESYILCKEVVLNKPNLKLPSIS</sequence>
<dbReference type="Pfam" id="PF00400">
    <property type="entry name" value="WD40"/>
    <property type="match status" value="3"/>
</dbReference>